<dbReference type="AlphaFoldDB" id="A0AAF5Q776"/>
<name>A0AAF5Q776_WUCBA</name>
<sequence length="46" mass="5606">MPFQYQQLLLFSSSGNVISLRLNLEVNFFYRIKRYYVVLRNKSIVF</sequence>
<reference evidence="1" key="2">
    <citation type="journal article" date="2016" name="Mol. Ecol.">
        <title>Population genomics of the filarial nematode parasite Wuchereria bancrofti from mosquitoes.</title>
        <authorList>
            <person name="Small S.T."/>
            <person name="Reimer L.J."/>
            <person name="Tisch D.J."/>
            <person name="King C.L."/>
            <person name="Christensen B.M."/>
            <person name="Siba P.M."/>
            <person name="Kazura J.W."/>
            <person name="Serre D."/>
            <person name="Zimmerman P.A."/>
        </authorList>
    </citation>
    <scope>NUCLEOTIDE SEQUENCE</scope>
    <source>
        <strain evidence="1">pt0022</strain>
    </source>
</reference>
<dbReference type="Proteomes" id="UP000093561">
    <property type="component" value="Unassembled WGS sequence"/>
</dbReference>
<reference evidence="2" key="3">
    <citation type="submission" date="2024-02" db="UniProtKB">
        <authorList>
            <consortium name="WormBaseParasite"/>
        </authorList>
    </citation>
    <scope>IDENTIFICATION</scope>
    <source>
        <strain evidence="2">pt0022</strain>
    </source>
</reference>
<evidence type="ECO:0000313" key="1">
    <source>
        <dbReference type="Proteomes" id="UP000093561"/>
    </source>
</evidence>
<dbReference type="WBParaSite" id="mrna-Wban_10840">
    <property type="protein sequence ID" value="mrna-Wban_10840"/>
    <property type="gene ID" value="Wban_10840"/>
</dbReference>
<accession>A0AAF5Q776</accession>
<proteinExistence type="predicted"/>
<evidence type="ECO:0000313" key="2">
    <source>
        <dbReference type="WBParaSite" id="mrna-Wban_10840"/>
    </source>
</evidence>
<organism evidence="1 2">
    <name type="scientific">Wuchereria bancrofti</name>
    <dbReference type="NCBI Taxonomy" id="6293"/>
    <lineage>
        <taxon>Eukaryota</taxon>
        <taxon>Metazoa</taxon>
        <taxon>Ecdysozoa</taxon>
        <taxon>Nematoda</taxon>
        <taxon>Chromadorea</taxon>
        <taxon>Rhabditida</taxon>
        <taxon>Spirurina</taxon>
        <taxon>Spiruromorpha</taxon>
        <taxon>Filarioidea</taxon>
        <taxon>Onchocercidae</taxon>
        <taxon>Wuchereria</taxon>
    </lineage>
</organism>
<reference evidence="1" key="1">
    <citation type="submission" date="2015-03" db="EMBL/GenBank/DDBJ databases">
        <title>Wuchereria bancrofti Genome Sequencing Papua New Guinea Strain.</title>
        <authorList>
            <person name="Small S.T."/>
            <person name="Serre D."/>
            <person name="Zimmerman P.A."/>
        </authorList>
    </citation>
    <scope>NUCLEOTIDE SEQUENCE [LARGE SCALE GENOMIC DNA]</scope>
    <source>
        <strain evidence="1">pt0022</strain>
    </source>
</reference>
<protein>
    <submittedName>
        <fullName evidence="2">Uncharacterized protein</fullName>
    </submittedName>
</protein>